<dbReference type="PANTHER" id="PTHR21256">
    <property type="entry name" value="HISTIDINOL DEHYDROGENASE HDH"/>
    <property type="match status" value="1"/>
</dbReference>
<evidence type="ECO:0000256" key="1">
    <source>
        <dbReference type="ARBA" id="ARBA00023002"/>
    </source>
</evidence>
<dbReference type="PANTHER" id="PTHR21256:SF2">
    <property type="entry name" value="HISTIDINE BIOSYNTHESIS TRIFUNCTIONAL PROTEIN"/>
    <property type="match status" value="1"/>
</dbReference>
<organism evidence="2">
    <name type="scientific">uncultured organism MedDCM-OCT-S08-C1481</name>
    <dbReference type="NCBI Taxonomy" id="743630"/>
    <lineage>
        <taxon>unclassified sequences</taxon>
        <taxon>environmental samples</taxon>
    </lineage>
</organism>
<name>D6PKL2_9ZZZZ</name>
<proteinExistence type="predicted"/>
<dbReference type="PRINTS" id="PR00083">
    <property type="entry name" value="HOLDHDRGNASE"/>
</dbReference>
<keyword evidence="1" id="KW-0560">Oxidoreductase</keyword>
<accession>D6PKL2</accession>
<dbReference type="GO" id="GO:0000105">
    <property type="term" value="P:L-histidine biosynthetic process"/>
    <property type="evidence" value="ECO:0007669"/>
    <property type="project" value="TreeGrafter"/>
</dbReference>
<protein>
    <recommendedName>
        <fullName evidence="3">Histidinol dehydrogenase</fullName>
    </recommendedName>
</protein>
<evidence type="ECO:0008006" key="3">
    <source>
        <dbReference type="Google" id="ProtNLM"/>
    </source>
</evidence>
<dbReference type="SUPFAM" id="SSF53720">
    <property type="entry name" value="ALDH-like"/>
    <property type="match status" value="1"/>
</dbReference>
<dbReference type="GO" id="GO:0051287">
    <property type="term" value="F:NAD binding"/>
    <property type="evidence" value="ECO:0007669"/>
    <property type="project" value="InterPro"/>
</dbReference>
<dbReference type="Pfam" id="PF00815">
    <property type="entry name" value="Histidinol_dh"/>
    <property type="match status" value="1"/>
</dbReference>
<dbReference type="InterPro" id="IPR016161">
    <property type="entry name" value="Ald_DH/histidinol_DH"/>
</dbReference>
<dbReference type="GO" id="GO:0046872">
    <property type="term" value="F:metal ion binding"/>
    <property type="evidence" value="ECO:0007669"/>
    <property type="project" value="InterPro"/>
</dbReference>
<reference evidence="2" key="1">
    <citation type="journal article" date="2010" name="ISME J.">
        <title>Metagenome of the Mediterranean deep chlorophyll maximum studied by direct and fosmid library 454 pyrosequencing.</title>
        <authorList>
            <person name="Ghai R."/>
            <person name="Martin-Cuadrado A.B."/>
            <person name="Molto A.G."/>
            <person name="Heredia I.G."/>
            <person name="Cabrera R."/>
            <person name="Martin J."/>
            <person name="Verdu M."/>
            <person name="Deschamps P."/>
            <person name="Moreira D."/>
            <person name="Lopez-Garcia P."/>
            <person name="Mira A."/>
            <person name="Rodriguez-Valera F."/>
        </authorList>
    </citation>
    <scope>NUCLEOTIDE SEQUENCE</scope>
</reference>
<dbReference type="EMBL" id="GU943129">
    <property type="protein sequence ID" value="ADD96263.1"/>
    <property type="molecule type" value="Genomic_DNA"/>
</dbReference>
<dbReference type="Gene3D" id="3.40.50.1980">
    <property type="entry name" value="Nitrogenase molybdenum iron protein domain"/>
    <property type="match status" value="1"/>
</dbReference>
<evidence type="ECO:0000313" key="2">
    <source>
        <dbReference type="EMBL" id="ADD96263.1"/>
    </source>
</evidence>
<sequence length="100" mass="10737">MKINGSTLGEKVTAIERVGIYVPGGKASYPSTVLMNAIPARTAGVKNITMVCPPINGKLDPLVLVAADLCEVDEIYKLVELMRLGLLLMAQKLLNKSIKL</sequence>
<dbReference type="InterPro" id="IPR012131">
    <property type="entry name" value="Hstdl_DH"/>
</dbReference>
<dbReference type="GO" id="GO:0004399">
    <property type="term" value="F:histidinol dehydrogenase activity"/>
    <property type="evidence" value="ECO:0007669"/>
    <property type="project" value="TreeGrafter"/>
</dbReference>
<dbReference type="AlphaFoldDB" id="D6PKL2"/>